<dbReference type="Proteomes" id="UP001204144">
    <property type="component" value="Unassembled WGS sequence"/>
</dbReference>
<protein>
    <submittedName>
        <fullName evidence="2">LytTR family transcriptional regulator</fullName>
    </submittedName>
</protein>
<dbReference type="SMART" id="SM00850">
    <property type="entry name" value="LytTR"/>
    <property type="match status" value="1"/>
</dbReference>
<evidence type="ECO:0000313" key="3">
    <source>
        <dbReference type="Proteomes" id="UP001204144"/>
    </source>
</evidence>
<dbReference type="Gene3D" id="2.40.50.1020">
    <property type="entry name" value="LytTr DNA-binding domain"/>
    <property type="match status" value="1"/>
</dbReference>
<keyword evidence="3" id="KW-1185">Reference proteome</keyword>
<evidence type="ECO:0000313" key="2">
    <source>
        <dbReference type="EMBL" id="MCP9763572.1"/>
    </source>
</evidence>
<proteinExistence type="predicted"/>
<feature type="domain" description="HTH LytTR-type" evidence="1">
    <location>
        <begin position="32"/>
        <end position="120"/>
    </location>
</feature>
<comment type="caution">
    <text evidence="2">The sequence shown here is derived from an EMBL/GenBank/DDBJ whole genome shotgun (WGS) entry which is preliminary data.</text>
</comment>
<dbReference type="InterPro" id="IPR007492">
    <property type="entry name" value="LytTR_DNA-bd_dom"/>
</dbReference>
<reference evidence="2 3" key="1">
    <citation type="submission" date="2018-11" db="EMBL/GenBank/DDBJ databases">
        <title>Novel bacteria species description.</title>
        <authorList>
            <person name="Han J.-H."/>
        </authorList>
    </citation>
    <scope>NUCLEOTIDE SEQUENCE [LARGE SCALE GENOMIC DNA]</scope>
    <source>
        <strain evidence="2 3">KCTC23259</strain>
    </source>
</reference>
<sequence length="123" mass="14475">MSTSRKKITKNFTESIAPFTSVHVGSRLEFFPTEIVMIQADISYSFLYLKNGQRIIVSTNIQKLEERFLPFRNMVRIHRSFMINTQFLKYVEGSNAFLINDMQCVISRRKRNDLFQSIQILNS</sequence>
<organism evidence="2 3">
    <name type="scientific">Lacihabitans soyangensis</name>
    <dbReference type="NCBI Taxonomy" id="869394"/>
    <lineage>
        <taxon>Bacteria</taxon>
        <taxon>Pseudomonadati</taxon>
        <taxon>Bacteroidota</taxon>
        <taxon>Cytophagia</taxon>
        <taxon>Cytophagales</taxon>
        <taxon>Leadbetterellaceae</taxon>
        <taxon>Lacihabitans</taxon>
    </lineage>
</organism>
<dbReference type="RefSeq" id="WP_255037350.1">
    <property type="nucleotide sequence ID" value="NZ_RJUF01000032.1"/>
</dbReference>
<gene>
    <name evidence="2" type="ORF">EGI31_11450</name>
</gene>
<dbReference type="AlphaFoldDB" id="A0AAE3H2S9"/>
<evidence type="ECO:0000259" key="1">
    <source>
        <dbReference type="PROSITE" id="PS50930"/>
    </source>
</evidence>
<dbReference type="Pfam" id="PF04397">
    <property type="entry name" value="LytTR"/>
    <property type="match status" value="1"/>
</dbReference>
<dbReference type="EMBL" id="RJUF01000032">
    <property type="protein sequence ID" value="MCP9763572.1"/>
    <property type="molecule type" value="Genomic_DNA"/>
</dbReference>
<accession>A0AAE3H2S9</accession>
<name>A0AAE3H2S9_9BACT</name>
<dbReference type="GO" id="GO:0003677">
    <property type="term" value="F:DNA binding"/>
    <property type="evidence" value="ECO:0007669"/>
    <property type="project" value="InterPro"/>
</dbReference>
<dbReference type="PROSITE" id="PS50930">
    <property type="entry name" value="HTH_LYTTR"/>
    <property type="match status" value="1"/>
</dbReference>